<dbReference type="Pfam" id="PF14152">
    <property type="entry name" value="YfhE"/>
    <property type="match status" value="1"/>
</dbReference>
<accession>A0A852THN4</accession>
<dbReference type="EMBL" id="JACCBX010000013">
    <property type="protein sequence ID" value="NYE08313.1"/>
    <property type="molecule type" value="Genomic_DNA"/>
</dbReference>
<comment type="caution">
    <text evidence="2">The sequence shown here is derived from an EMBL/GenBank/DDBJ whole genome shotgun (WGS) entry which is preliminary data.</text>
</comment>
<proteinExistence type="predicted"/>
<feature type="region of interest" description="Disordered" evidence="1">
    <location>
        <begin position="17"/>
        <end position="51"/>
    </location>
</feature>
<gene>
    <name evidence="2" type="ORF">F4694_005157</name>
</gene>
<dbReference type="Proteomes" id="UP000548423">
    <property type="component" value="Unassembled WGS sequence"/>
</dbReference>
<reference evidence="3" key="1">
    <citation type="submission" date="2020-07" db="EMBL/GenBank/DDBJ databases">
        <authorList>
            <person name="Partida-Martinez L."/>
            <person name="Huntemann M."/>
            <person name="Clum A."/>
            <person name="Wang J."/>
            <person name="Palaniappan K."/>
            <person name="Ritter S."/>
            <person name="Chen I.-M."/>
            <person name="Stamatis D."/>
            <person name="Reddy T."/>
            <person name="O'Malley R."/>
            <person name="Daum C."/>
            <person name="Shapiro N."/>
            <person name="Ivanova N."/>
            <person name="Kyrpides N."/>
            <person name="Woyke T."/>
        </authorList>
    </citation>
    <scope>NUCLEOTIDE SEQUENCE [LARGE SCALE GENOMIC DNA]</scope>
    <source>
        <strain evidence="3">AT2.8</strain>
    </source>
</reference>
<dbReference type="AlphaFoldDB" id="A0A852THN4"/>
<name>A0A852THN4_9BACI</name>
<evidence type="ECO:0000313" key="3">
    <source>
        <dbReference type="Proteomes" id="UP000548423"/>
    </source>
</evidence>
<reference evidence="3" key="2">
    <citation type="submission" date="2020-08" db="EMBL/GenBank/DDBJ databases">
        <title>The Agave Microbiome: Exploring the role of microbial communities in plant adaptations to desert environments.</title>
        <authorList>
            <person name="Partida-Martinez L.P."/>
        </authorList>
    </citation>
    <scope>NUCLEOTIDE SEQUENCE [LARGE SCALE GENOMIC DNA]</scope>
    <source>
        <strain evidence="3">AT2.8</strain>
    </source>
</reference>
<dbReference type="InterPro" id="IPR025437">
    <property type="entry name" value="YfhE-like"/>
</dbReference>
<evidence type="ECO:0000256" key="1">
    <source>
        <dbReference type="SAM" id="MobiDB-lite"/>
    </source>
</evidence>
<organism evidence="2 3">
    <name type="scientific">Neobacillus niacini</name>
    <dbReference type="NCBI Taxonomy" id="86668"/>
    <lineage>
        <taxon>Bacteria</taxon>
        <taxon>Bacillati</taxon>
        <taxon>Bacillota</taxon>
        <taxon>Bacilli</taxon>
        <taxon>Bacillales</taxon>
        <taxon>Bacillaceae</taxon>
        <taxon>Neobacillus</taxon>
    </lineage>
</organism>
<protein>
    <submittedName>
        <fullName evidence="2">Uncharacterized protein</fullName>
    </submittedName>
</protein>
<sequence length="136" mass="15090">MAVLKQFSILHPVDWSGRHEDSCGSTGLGRPHRRLSAEEAPRHARGKRSASLQAKTACPCGDFSQNLSLVERKSTDKFNTAKLTKMLKGMSKMAGKKKKDMGRGKYSLTSTQEVLYQRDFKLADRAGGFNDSKTKL</sequence>
<evidence type="ECO:0000313" key="2">
    <source>
        <dbReference type="EMBL" id="NYE08313.1"/>
    </source>
</evidence>